<feature type="compositionally biased region" description="Polar residues" evidence="1">
    <location>
        <begin position="9"/>
        <end position="26"/>
    </location>
</feature>
<dbReference type="AlphaFoldDB" id="A0A9N8Z5J1"/>
<comment type="caution">
    <text evidence="2">The sequence shown here is derived from an EMBL/GenBank/DDBJ whole genome shotgun (WGS) entry which is preliminary data.</text>
</comment>
<feature type="region of interest" description="Disordered" evidence="1">
    <location>
        <begin position="393"/>
        <end position="470"/>
    </location>
</feature>
<feature type="compositionally biased region" description="Low complexity" evidence="1">
    <location>
        <begin position="408"/>
        <end position="419"/>
    </location>
</feature>
<name>A0A9N8Z5J1_9GLOM</name>
<proteinExistence type="predicted"/>
<gene>
    <name evidence="2" type="ORF">ALEPTO_LOCUS2163</name>
</gene>
<evidence type="ECO:0000256" key="1">
    <source>
        <dbReference type="SAM" id="MobiDB-lite"/>
    </source>
</evidence>
<feature type="compositionally biased region" description="Basic and acidic residues" evidence="1">
    <location>
        <begin position="228"/>
        <end position="255"/>
    </location>
</feature>
<feature type="compositionally biased region" description="Low complexity" evidence="1">
    <location>
        <begin position="27"/>
        <end position="46"/>
    </location>
</feature>
<feature type="compositionally biased region" description="Basic and acidic residues" evidence="1">
    <location>
        <begin position="434"/>
        <end position="453"/>
    </location>
</feature>
<dbReference type="PANTHER" id="PTHR35193:SF5">
    <property type="entry name" value="FLOCCULATION PROTEIN FLO11"/>
    <property type="match status" value="1"/>
</dbReference>
<dbReference type="OrthoDB" id="3364608at2759"/>
<feature type="region of interest" description="Disordered" evidence="1">
    <location>
        <begin position="1"/>
        <end position="50"/>
    </location>
</feature>
<accession>A0A9N8Z5J1</accession>
<dbReference type="PANTHER" id="PTHR35193">
    <property type="entry name" value="MUCIN 13A, CELL SURFACE-ASSOCIATED-RELATED"/>
    <property type="match status" value="1"/>
</dbReference>
<keyword evidence="3" id="KW-1185">Reference proteome</keyword>
<organism evidence="2 3">
    <name type="scientific">Ambispora leptoticha</name>
    <dbReference type="NCBI Taxonomy" id="144679"/>
    <lineage>
        <taxon>Eukaryota</taxon>
        <taxon>Fungi</taxon>
        <taxon>Fungi incertae sedis</taxon>
        <taxon>Mucoromycota</taxon>
        <taxon>Glomeromycotina</taxon>
        <taxon>Glomeromycetes</taxon>
        <taxon>Archaeosporales</taxon>
        <taxon>Ambisporaceae</taxon>
        <taxon>Ambispora</taxon>
    </lineage>
</organism>
<reference evidence="2" key="1">
    <citation type="submission" date="2021-06" db="EMBL/GenBank/DDBJ databases">
        <authorList>
            <person name="Kallberg Y."/>
            <person name="Tangrot J."/>
            <person name="Rosling A."/>
        </authorList>
    </citation>
    <scope>NUCLEOTIDE SEQUENCE</scope>
    <source>
        <strain evidence="2">FL130A</strain>
    </source>
</reference>
<feature type="compositionally biased region" description="Low complexity" evidence="1">
    <location>
        <begin position="285"/>
        <end position="300"/>
    </location>
</feature>
<evidence type="ECO:0000313" key="3">
    <source>
        <dbReference type="Proteomes" id="UP000789508"/>
    </source>
</evidence>
<evidence type="ECO:0000313" key="2">
    <source>
        <dbReference type="EMBL" id="CAG8474267.1"/>
    </source>
</evidence>
<dbReference type="Proteomes" id="UP000789508">
    <property type="component" value="Unassembled WGS sequence"/>
</dbReference>
<sequence>MKSKDMDNSSRIVEQQQSDNNRMTKITTTDTLAQKKTTSSSSQLSLERTSSFATTVATMTATTATTAATATTATTVTAKTVTATIETATTATATTATTAAAAAATATVNDETVNDKTVNDKTVNDKTVNDKTVDDKDNRFITSLEGGAKLTMIQDSSNKTTKFITQEKSTRVEVPSESNSPTNAEVVVNPSATKSDNHKRKGSFLENGEEDNTTNTNVRKKIKKSVKGKQEQREKKVPVKRKRTEELDYSSESRTDSNASDDSLENEKRKKREKTAQKPPSTPVASKYLSSSSTASKCLPSTPPKRDSPNNPFLNDDDPLRVLRESSLSTPPFDYSTPHKIRAHEAQHQMAYIFQGVRFPIPKTYYDDIDDPNDPIGPIQPRNLLATFHQQLERDSDDDDDYTKLHASSSSNNPNKNDNGIVEDSENPFVESDEIIHIDPNDKASKRITEYAKLRKTPSMSEQNGKKKAQ</sequence>
<feature type="region of interest" description="Disordered" evidence="1">
    <location>
        <begin position="167"/>
        <end position="318"/>
    </location>
</feature>
<feature type="compositionally biased region" description="Basic residues" evidence="1">
    <location>
        <begin position="218"/>
        <end position="227"/>
    </location>
</feature>
<dbReference type="EMBL" id="CAJVPS010000296">
    <property type="protein sequence ID" value="CAG8474267.1"/>
    <property type="molecule type" value="Genomic_DNA"/>
</dbReference>
<protein>
    <submittedName>
        <fullName evidence="2">1398_t:CDS:1</fullName>
    </submittedName>
</protein>